<dbReference type="OrthoDB" id="421448at2759"/>
<keyword evidence="5" id="KW-0067">ATP-binding</keyword>
<dbReference type="SUPFAM" id="SSF53067">
    <property type="entry name" value="Actin-like ATPase domain"/>
    <property type="match status" value="2"/>
</dbReference>
<evidence type="ECO:0008006" key="10">
    <source>
        <dbReference type="Google" id="ProtNLM"/>
    </source>
</evidence>
<dbReference type="Gene3D" id="3.30.420.40">
    <property type="match status" value="2"/>
</dbReference>
<dbReference type="GO" id="GO:0005524">
    <property type="term" value="F:ATP binding"/>
    <property type="evidence" value="ECO:0007669"/>
    <property type="project" value="UniProtKB-KW"/>
</dbReference>
<dbReference type="GO" id="GO:0005856">
    <property type="term" value="C:cytoskeleton"/>
    <property type="evidence" value="ECO:0007669"/>
    <property type="project" value="UniProtKB-SubCell"/>
</dbReference>
<comment type="caution">
    <text evidence="8">The sequence shown here is derived from an EMBL/GenBank/DDBJ whole genome shotgun (WGS) entry which is preliminary data.</text>
</comment>
<comment type="subcellular location">
    <subcellularLocation>
        <location evidence="1">Cytoplasm</location>
        <location evidence="1">Cytoskeleton</location>
    </subcellularLocation>
</comment>
<keyword evidence="3" id="KW-0963">Cytoplasm</keyword>
<protein>
    <recommendedName>
        <fullName evidence="10">Actin-related protein 3B</fullName>
    </recommendedName>
</protein>
<evidence type="ECO:0000256" key="7">
    <source>
        <dbReference type="ARBA" id="ARBA00023212"/>
    </source>
</evidence>
<evidence type="ECO:0000313" key="9">
    <source>
        <dbReference type="Proteomes" id="UP000269221"/>
    </source>
</evidence>
<dbReference type="GO" id="GO:0003779">
    <property type="term" value="F:actin binding"/>
    <property type="evidence" value="ECO:0007669"/>
    <property type="project" value="UniProtKB-KW"/>
</dbReference>
<evidence type="ECO:0000256" key="1">
    <source>
        <dbReference type="ARBA" id="ARBA00004245"/>
    </source>
</evidence>
<evidence type="ECO:0000313" key="8">
    <source>
        <dbReference type="EMBL" id="RMC04750.1"/>
    </source>
</evidence>
<gene>
    <name evidence="8" type="ORF">DUI87_17922</name>
</gene>
<comment type="similarity">
    <text evidence="2">Belongs to the actin family. ARP3 subfamily.</text>
</comment>
<proteinExistence type="inferred from homology"/>
<keyword evidence="4" id="KW-0547">Nucleotide-binding</keyword>
<evidence type="ECO:0000256" key="2">
    <source>
        <dbReference type="ARBA" id="ARBA00006681"/>
    </source>
</evidence>
<sequence>MASCLPPCVIDGGTGYTKLGYAGNTEPQFIIPSCIAIRESARVGDQAQRRVMKGVDDLDFFIGDEAIDKPTYATKWPIRHGIVEDWDLMERFMEQVIFKYLRAEPEDHYFLMTEPPLNTPENREYLAEIMFESFNIPGLYIAVQAVLALAASWTSRQVGERTLTGIVIDSGDGVTHVIPVAEGYVIGSCIKHIPIAGRDITYFIQQLLREREVGIPPEQSLETAKAIKEKYCYICPDIVKEFAKYDGDSRKWIKQYTGINAINKTKFVIDVGYERFLGPEIFFHPEFANPDFMESISDVVDEVIQNCPIDVRRPLYKNVVLSGGSTMFRDFGRRLQRDLKRVVDARLRLSEELSGGRIKPKPVEVQVITHHMQRYAVWFGGSMLASTGHIATEMTCSAWCHQDPQGFFSQAAFQSVSPQLILVSGDPPPQLQDLALALAELHDIPVGPFLHSAEVPLDGITASGASTTPPSSVLSANLLASQLASVAKLLLDILPHEASVRTFTNTREALCPGSPVCPGM</sequence>
<dbReference type="InterPro" id="IPR004000">
    <property type="entry name" value="Actin"/>
</dbReference>
<dbReference type="STRING" id="333673.A0A3M0K0K6"/>
<organism evidence="8 9">
    <name type="scientific">Hirundo rustica rustica</name>
    <dbReference type="NCBI Taxonomy" id="333673"/>
    <lineage>
        <taxon>Eukaryota</taxon>
        <taxon>Metazoa</taxon>
        <taxon>Chordata</taxon>
        <taxon>Craniata</taxon>
        <taxon>Vertebrata</taxon>
        <taxon>Euteleostomi</taxon>
        <taxon>Archelosauria</taxon>
        <taxon>Archosauria</taxon>
        <taxon>Dinosauria</taxon>
        <taxon>Saurischia</taxon>
        <taxon>Theropoda</taxon>
        <taxon>Coelurosauria</taxon>
        <taxon>Aves</taxon>
        <taxon>Neognathae</taxon>
        <taxon>Neoaves</taxon>
        <taxon>Telluraves</taxon>
        <taxon>Australaves</taxon>
        <taxon>Passeriformes</taxon>
        <taxon>Sylvioidea</taxon>
        <taxon>Hirundinidae</taxon>
        <taxon>Hirundo</taxon>
    </lineage>
</organism>
<dbReference type="InterPro" id="IPR043129">
    <property type="entry name" value="ATPase_NBD"/>
</dbReference>
<evidence type="ECO:0000256" key="3">
    <source>
        <dbReference type="ARBA" id="ARBA00022490"/>
    </source>
</evidence>
<dbReference type="InterPro" id="IPR020902">
    <property type="entry name" value="Actin/actin-like_CS"/>
</dbReference>
<dbReference type="FunFam" id="3.30.420.40:FF:000803">
    <property type="entry name" value="Actin-related protein 3"/>
    <property type="match status" value="1"/>
</dbReference>
<reference evidence="8 9" key="1">
    <citation type="submission" date="2018-07" db="EMBL/GenBank/DDBJ databases">
        <title>A high quality draft genome assembly of the barn swallow (H. rustica rustica).</title>
        <authorList>
            <person name="Formenti G."/>
            <person name="Chiara M."/>
            <person name="Poveda L."/>
            <person name="Francoijs K.-J."/>
            <person name="Bonisoli-Alquati A."/>
            <person name="Canova L."/>
            <person name="Gianfranceschi L."/>
            <person name="Horner D.S."/>
            <person name="Saino N."/>
        </authorList>
    </citation>
    <scope>NUCLEOTIDE SEQUENCE [LARGE SCALE GENOMIC DNA]</scope>
    <source>
        <strain evidence="8">Chelidonia</strain>
        <tissue evidence="8">Blood</tissue>
    </source>
</reference>
<dbReference type="EMBL" id="QRBI01000123">
    <property type="protein sequence ID" value="RMC04750.1"/>
    <property type="molecule type" value="Genomic_DNA"/>
</dbReference>
<evidence type="ECO:0000256" key="5">
    <source>
        <dbReference type="ARBA" id="ARBA00022840"/>
    </source>
</evidence>
<dbReference type="FunFam" id="3.30.420.40:FF:000029">
    <property type="entry name" value="Actin-related protein 3"/>
    <property type="match status" value="1"/>
</dbReference>
<dbReference type="SMART" id="SM00268">
    <property type="entry name" value="ACTIN"/>
    <property type="match status" value="1"/>
</dbReference>
<evidence type="ECO:0000256" key="6">
    <source>
        <dbReference type="ARBA" id="ARBA00023203"/>
    </source>
</evidence>
<dbReference type="CDD" id="cd10221">
    <property type="entry name" value="ASKHA_NBD_Arp3-like"/>
    <property type="match status" value="1"/>
</dbReference>
<dbReference type="PANTHER" id="PTHR11937">
    <property type="entry name" value="ACTIN"/>
    <property type="match status" value="1"/>
</dbReference>
<dbReference type="FunFam" id="3.90.640.10:FF:000006">
    <property type="entry name" value="Actin-related protein 3 (ARP3)"/>
    <property type="match status" value="1"/>
</dbReference>
<dbReference type="AlphaFoldDB" id="A0A3M0K0K6"/>
<dbReference type="Pfam" id="PF00022">
    <property type="entry name" value="Actin"/>
    <property type="match status" value="1"/>
</dbReference>
<dbReference type="Gene3D" id="3.90.640.10">
    <property type="entry name" value="Actin, Chain A, domain 4"/>
    <property type="match status" value="1"/>
</dbReference>
<dbReference type="Proteomes" id="UP000269221">
    <property type="component" value="Unassembled WGS sequence"/>
</dbReference>
<keyword evidence="6" id="KW-0009">Actin-binding</keyword>
<keyword evidence="9" id="KW-1185">Reference proteome</keyword>
<dbReference type="PROSITE" id="PS01132">
    <property type="entry name" value="ACTINS_ACT_LIKE"/>
    <property type="match status" value="1"/>
</dbReference>
<keyword evidence="7" id="KW-0206">Cytoskeleton</keyword>
<evidence type="ECO:0000256" key="4">
    <source>
        <dbReference type="ARBA" id="ARBA00022741"/>
    </source>
</evidence>
<accession>A0A3M0K0K6</accession>
<name>A0A3M0K0K6_HIRRU</name>